<dbReference type="Proteomes" id="UP001208570">
    <property type="component" value="Unassembled WGS sequence"/>
</dbReference>
<comment type="caution">
    <text evidence="1">The sequence shown here is derived from an EMBL/GenBank/DDBJ whole genome shotgun (WGS) entry which is preliminary data.</text>
</comment>
<evidence type="ECO:0000313" key="1">
    <source>
        <dbReference type="EMBL" id="KAK2143219.1"/>
    </source>
</evidence>
<evidence type="ECO:0000313" key="2">
    <source>
        <dbReference type="Proteomes" id="UP001208570"/>
    </source>
</evidence>
<organism evidence="1 2">
    <name type="scientific">Paralvinella palmiformis</name>
    <dbReference type="NCBI Taxonomy" id="53620"/>
    <lineage>
        <taxon>Eukaryota</taxon>
        <taxon>Metazoa</taxon>
        <taxon>Spiralia</taxon>
        <taxon>Lophotrochozoa</taxon>
        <taxon>Annelida</taxon>
        <taxon>Polychaeta</taxon>
        <taxon>Sedentaria</taxon>
        <taxon>Canalipalpata</taxon>
        <taxon>Terebellida</taxon>
        <taxon>Terebelliformia</taxon>
        <taxon>Alvinellidae</taxon>
        <taxon>Paralvinella</taxon>
    </lineage>
</organism>
<keyword evidence="2" id="KW-1185">Reference proteome</keyword>
<sequence length="212" mass="24294">MAAFVGKWKVVDVVNLDAFNEACFGDDHQEDRELFTRVMGSLDCEEHIRINGNKLNAKIYLKGKFVVDINSIFDVEETKTDLFGALKSKLRLIGNHVLEKREVYSRYPFVVITQTVDGDKLIVRIGLPGYDDIVSRGRGDNDDCRADVGLFIKETIDFKIRSKFLSKYPLKVVSTTTLNNTSHKLNKTAYHWIKKDYERTMDDVGSHNIIKK</sequence>
<dbReference type="AlphaFoldDB" id="A0AAD9IYI2"/>
<reference evidence="1" key="1">
    <citation type="journal article" date="2023" name="Mol. Biol. Evol.">
        <title>Third-Generation Sequencing Reveals the Adaptive Role of the Epigenome in Three Deep-Sea Polychaetes.</title>
        <authorList>
            <person name="Perez M."/>
            <person name="Aroh O."/>
            <person name="Sun Y."/>
            <person name="Lan Y."/>
            <person name="Juniper S.K."/>
            <person name="Young C.R."/>
            <person name="Angers B."/>
            <person name="Qian P.Y."/>
        </authorList>
    </citation>
    <scope>NUCLEOTIDE SEQUENCE</scope>
    <source>
        <strain evidence="1">P08H-3</strain>
    </source>
</reference>
<dbReference type="GO" id="GO:0008289">
    <property type="term" value="F:lipid binding"/>
    <property type="evidence" value="ECO:0007669"/>
    <property type="project" value="UniProtKB-KW"/>
</dbReference>
<accession>A0AAD9IYI2</accession>
<proteinExistence type="predicted"/>
<protein>
    <submittedName>
        <fullName evidence="1">Uncharacterized protein</fullName>
    </submittedName>
</protein>
<dbReference type="InterPro" id="IPR012674">
    <property type="entry name" value="Calycin"/>
</dbReference>
<dbReference type="EMBL" id="JAODUP010000863">
    <property type="protein sequence ID" value="KAK2143219.1"/>
    <property type="molecule type" value="Genomic_DNA"/>
</dbReference>
<dbReference type="Gene3D" id="2.40.128.20">
    <property type="match status" value="1"/>
</dbReference>
<gene>
    <name evidence="1" type="ORF">LSH36_863g00026</name>
</gene>
<name>A0AAD9IYI2_9ANNE</name>